<dbReference type="InterPro" id="IPR024311">
    <property type="entry name" value="Lipocalin-like"/>
</dbReference>
<dbReference type="Proteomes" id="UP001165489">
    <property type="component" value="Unassembled WGS sequence"/>
</dbReference>
<dbReference type="Pfam" id="PF13648">
    <property type="entry name" value="Lipocalin_4"/>
    <property type="match status" value="1"/>
</dbReference>
<keyword evidence="3" id="KW-1185">Reference proteome</keyword>
<reference evidence="2" key="1">
    <citation type="submission" date="2022-03" db="EMBL/GenBank/DDBJ databases">
        <title>De novo assembled genomes of Belliella spp. (Cyclobacteriaceae) strains.</title>
        <authorList>
            <person name="Szabo A."/>
            <person name="Korponai K."/>
            <person name="Felfoldi T."/>
        </authorList>
    </citation>
    <scope>NUCLEOTIDE SEQUENCE</scope>
    <source>
        <strain evidence="2">DSM 111904</strain>
    </source>
</reference>
<sequence>MKRMFTEILVLKFLLLSVILGFNCAIAQGISSSLVGVWRMDGTKTFQSLKSEDKNKMDQASEVQKSTFNQSLESRVYFFNNDQSFQAEWISNNKPQKISGTWKYDGEAILEIIVNGETKVYSVVLEESSLMLKPQAMSGGMLNQLFFTKVK</sequence>
<evidence type="ECO:0000259" key="1">
    <source>
        <dbReference type="Pfam" id="PF13648"/>
    </source>
</evidence>
<accession>A0ABS9V527</accession>
<proteinExistence type="predicted"/>
<evidence type="ECO:0000313" key="2">
    <source>
        <dbReference type="EMBL" id="MCH7411522.1"/>
    </source>
</evidence>
<protein>
    <submittedName>
        <fullName evidence="2">Lipocalin family protein</fullName>
    </submittedName>
</protein>
<comment type="caution">
    <text evidence="2">The sequence shown here is derived from an EMBL/GenBank/DDBJ whole genome shotgun (WGS) entry which is preliminary data.</text>
</comment>
<dbReference type="RefSeq" id="WP_241349955.1">
    <property type="nucleotide sequence ID" value="NZ_JAKZGP010000083.1"/>
</dbReference>
<name>A0ABS9V527_9BACT</name>
<gene>
    <name evidence="2" type="ORF">MM239_19195</name>
</gene>
<feature type="domain" description="Lipocalin-like" evidence="1">
    <location>
        <begin position="34"/>
        <end position="128"/>
    </location>
</feature>
<evidence type="ECO:0000313" key="3">
    <source>
        <dbReference type="Proteomes" id="UP001165489"/>
    </source>
</evidence>
<organism evidence="2 3">
    <name type="scientific">Belliella filtrata</name>
    <dbReference type="NCBI Taxonomy" id="2923435"/>
    <lineage>
        <taxon>Bacteria</taxon>
        <taxon>Pseudomonadati</taxon>
        <taxon>Bacteroidota</taxon>
        <taxon>Cytophagia</taxon>
        <taxon>Cytophagales</taxon>
        <taxon>Cyclobacteriaceae</taxon>
        <taxon>Belliella</taxon>
    </lineage>
</organism>
<dbReference type="EMBL" id="JAKZGP010000083">
    <property type="protein sequence ID" value="MCH7411522.1"/>
    <property type="molecule type" value="Genomic_DNA"/>
</dbReference>